<evidence type="ECO:0000256" key="2">
    <source>
        <dbReference type="ARBA" id="ARBA00022517"/>
    </source>
</evidence>
<proteinExistence type="inferred from homology"/>
<feature type="domain" description="Ribosome maturation factor RimP C-terminal" evidence="5">
    <location>
        <begin position="91"/>
        <end position="152"/>
    </location>
</feature>
<gene>
    <name evidence="3" type="primary">rimP</name>
    <name evidence="6" type="ORF">GM415_16320</name>
</gene>
<evidence type="ECO:0000313" key="7">
    <source>
        <dbReference type="Proteomes" id="UP000428328"/>
    </source>
</evidence>
<dbReference type="Proteomes" id="UP000428328">
    <property type="component" value="Chromosome"/>
</dbReference>
<dbReference type="KEGG" id="psel:GM415_16320"/>
<dbReference type="Gene3D" id="3.30.300.70">
    <property type="entry name" value="RimP-like superfamily, N-terminal"/>
    <property type="match status" value="1"/>
</dbReference>
<dbReference type="CDD" id="cd01734">
    <property type="entry name" value="YlxS_C"/>
    <property type="match status" value="1"/>
</dbReference>
<name>A0A6I6JKW5_9BACT</name>
<reference evidence="6 7" key="1">
    <citation type="submission" date="2019-11" db="EMBL/GenBank/DDBJ databases">
        <authorList>
            <person name="Zheng R.K."/>
            <person name="Sun C.M."/>
        </authorList>
    </citation>
    <scope>NUCLEOTIDE SEQUENCE [LARGE SCALE GENOMIC DNA]</scope>
    <source>
        <strain evidence="6 7">SRB007</strain>
    </source>
</reference>
<dbReference type="GO" id="GO:0006412">
    <property type="term" value="P:translation"/>
    <property type="evidence" value="ECO:0007669"/>
    <property type="project" value="TreeGrafter"/>
</dbReference>
<evidence type="ECO:0000313" key="6">
    <source>
        <dbReference type="EMBL" id="QGY41618.1"/>
    </source>
</evidence>
<dbReference type="RefSeq" id="WP_158950054.1">
    <property type="nucleotide sequence ID" value="NZ_CP046400.1"/>
</dbReference>
<keyword evidence="7" id="KW-1185">Reference proteome</keyword>
<comment type="subcellular location">
    <subcellularLocation>
        <location evidence="3">Cytoplasm</location>
    </subcellularLocation>
</comment>
<evidence type="ECO:0000259" key="5">
    <source>
        <dbReference type="Pfam" id="PF17384"/>
    </source>
</evidence>
<dbReference type="InterPro" id="IPR028998">
    <property type="entry name" value="RimP_C"/>
</dbReference>
<dbReference type="GO" id="GO:0005829">
    <property type="term" value="C:cytosol"/>
    <property type="evidence" value="ECO:0007669"/>
    <property type="project" value="TreeGrafter"/>
</dbReference>
<dbReference type="PANTHER" id="PTHR33867">
    <property type="entry name" value="RIBOSOME MATURATION FACTOR RIMP"/>
    <property type="match status" value="1"/>
</dbReference>
<dbReference type="InterPro" id="IPR028989">
    <property type="entry name" value="RimP_N"/>
</dbReference>
<dbReference type="Pfam" id="PF17384">
    <property type="entry name" value="DUF150_C"/>
    <property type="match status" value="1"/>
</dbReference>
<dbReference type="GO" id="GO:0000028">
    <property type="term" value="P:ribosomal small subunit assembly"/>
    <property type="evidence" value="ECO:0007669"/>
    <property type="project" value="TreeGrafter"/>
</dbReference>
<dbReference type="InterPro" id="IPR035956">
    <property type="entry name" value="RimP_N_sf"/>
</dbReference>
<comment type="similarity">
    <text evidence="3">Belongs to the RimP family.</text>
</comment>
<dbReference type="Pfam" id="PF02576">
    <property type="entry name" value="RimP_N"/>
    <property type="match status" value="1"/>
</dbReference>
<dbReference type="InterPro" id="IPR036847">
    <property type="entry name" value="RimP_C_sf"/>
</dbReference>
<keyword evidence="1 3" id="KW-0963">Cytoplasm</keyword>
<protein>
    <recommendedName>
        <fullName evidence="3">Ribosome maturation factor RimP</fullName>
    </recommendedName>
</protein>
<accession>A0A6I6JKW5</accession>
<dbReference type="AlphaFoldDB" id="A0A6I6JKW5"/>
<dbReference type="Gene3D" id="2.30.30.180">
    <property type="entry name" value="Ribosome maturation factor RimP, C-terminal domain"/>
    <property type="match status" value="1"/>
</dbReference>
<evidence type="ECO:0000256" key="1">
    <source>
        <dbReference type="ARBA" id="ARBA00022490"/>
    </source>
</evidence>
<sequence length="152" mass="16966">MPGTFEETLAELIRPEVEALGCGLWGLTAPTKGKKRIIRIYIECEDGATIDKCAEVSRQVGIMLEVEDIIPGAFTLEVSSPGLDRRFFSTEQMSDYVGKQVTAQTYEPLDGRRKFTGALKEAGDGKFTLDIDGEDVTLHWTDLKRVNLVYEF</sequence>
<dbReference type="SUPFAM" id="SSF74942">
    <property type="entry name" value="YhbC-like, C-terminal domain"/>
    <property type="match status" value="1"/>
</dbReference>
<evidence type="ECO:0000256" key="3">
    <source>
        <dbReference type="HAMAP-Rule" id="MF_01077"/>
    </source>
</evidence>
<evidence type="ECO:0000259" key="4">
    <source>
        <dbReference type="Pfam" id="PF02576"/>
    </source>
</evidence>
<dbReference type="SUPFAM" id="SSF75420">
    <property type="entry name" value="YhbC-like, N-terminal domain"/>
    <property type="match status" value="1"/>
</dbReference>
<dbReference type="EMBL" id="CP046400">
    <property type="protein sequence ID" value="QGY41618.1"/>
    <property type="molecule type" value="Genomic_DNA"/>
</dbReference>
<dbReference type="FunFam" id="3.30.300.70:FF:000001">
    <property type="entry name" value="Ribosome maturation factor RimP"/>
    <property type="match status" value="1"/>
</dbReference>
<dbReference type="InterPro" id="IPR003728">
    <property type="entry name" value="Ribosome_maturation_RimP"/>
</dbReference>
<feature type="domain" description="Ribosome maturation factor RimP N-terminal" evidence="4">
    <location>
        <begin position="12"/>
        <end position="84"/>
    </location>
</feature>
<dbReference type="PANTHER" id="PTHR33867:SF1">
    <property type="entry name" value="RIBOSOME MATURATION FACTOR RIMP"/>
    <property type="match status" value="1"/>
</dbReference>
<dbReference type="HAMAP" id="MF_01077">
    <property type="entry name" value="RimP"/>
    <property type="match status" value="1"/>
</dbReference>
<comment type="function">
    <text evidence="3">Required for maturation of 30S ribosomal subunits.</text>
</comment>
<keyword evidence="2 3" id="KW-0690">Ribosome biogenesis</keyword>
<organism evidence="6 7">
    <name type="scientific">Pseudodesulfovibrio cashew</name>
    <dbReference type="NCBI Taxonomy" id="2678688"/>
    <lineage>
        <taxon>Bacteria</taxon>
        <taxon>Pseudomonadati</taxon>
        <taxon>Thermodesulfobacteriota</taxon>
        <taxon>Desulfovibrionia</taxon>
        <taxon>Desulfovibrionales</taxon>
        <taxon>Desulfovibrionaceae</taxon>
    </lineage>
</organism>